<feature type="region of interest" description="Disordered" evidence="1">
    <location>
        <begin position="61"/>
        <end position="95"/>
    </location>
</feature>
<feature type="compositionally biased region" description="Low complexity" evidence="1">
    <location>
        <begin position="65"/>
        <end position="80"/>
    </location>
</feature>
<keyword evidence="5" id="KW-1185">Reference proteome</keyword>
<feature type="compositionally biased region" description="Polar residues" evidence="1">
    <location>
        <begin position="221"/>
        <end position="234"/>
    </location>
</feature>
<feature type="chain" id="PRO_5044786145" description="Endomucin" evidence="3">
    <location>
        <begin position="23"/>
        <end position="258"/>
    </location>
</feature>
<feature type="compositionally biased region" description="Low complexity" evidence="1">
    <location>
        <begin position="150"/>
        <end position="168"/>
    </location>
</feature>
<feature type="compositionally biased region" description="Polar residues" evidence="1">
    <location>
        <begin position="81"/>
        <end position="95"/>
    </location>
</feature>
<dbReference type="EMBL" id="JAGEUA010000007">
    <property type="protein sequence ID" value="KAL0970348.1"/>
    <property type="molecule type" value="Genomic_DNA"/>
</dbReference>
<name>A0ABD0X5R5_UMBPY</name>
<feature type="region of interest" description="Disordered" evidence="1">
    <location>
        <begin position="113"/>
        <end position="176"/>
    </location>
</feature>
<evidence type="ECO:0000313" key="4">
    <source>
        <dbReference type="EMBL" id="KAL0970348.1"/>
    </source>
</evidence>
<evidence type="ECO:0000256" key="2">
    <source>
        <dbReference type="SAM" id="Phobius"/>
    </source>
</evidence>
<keyword evidence="3" id="KW-0732">Signal</keyword>
<protein>
    <recommendedName>
        <fullName evidence="6">Endomucin</fullName>
    </recommendedName>
</protein>
<evidence type="ECO:0000313" key="5">
    <source>
        <dbReference type="Proteomes" id="UP001557470"/>
    </source>
</evidence>
<feature type="compositionally biased region" description="Polar residues" evidence="1">
    <location>
        <begin position="136"/>
        <end position="149"/>
    </location>
</feature>
<organism evidence="4 5">
    <name type="scientific">Umbra pygmaea</name>
    <name type="common">Eastern mudminnow</name>
    <dbReference type="NCBI Taxonomy" id="75934"/>
    <lineage>
        <taxon>Eukaryota</taxon>
        <taxon>Metazoa</taxon>
        <taxon>Chordata</taxon>
        <taxon>Craniata</taxon>
        <taxon>Vertebrata</taxon>
        <taxon>Euteleostomi</taxon>
        <taxon>Actinopterygii</taxon>
        <taxon>Neopterygii</taxon>
        <taxon>Teleostei</taxon>
        <taxon>Protacanthopterygii</taxon>
        <taxon>Esociformes</taxon>
        <taxon>Umbridae</taxon>
        <taxon>Umbra</taxon>
    </lineage>
</organism>
<feature type="transmembrane region" description="Helical" evidence="2">
    <location>
        <begin position="188"/>
        <end position="207"/>
    </location>
</feature>
<keyword evidence="2" id="KW-0812">Transmembrane</keyword>
<feature type="signal peptide" evidence="3">
    <location>
        <begin position="1"/>
        <end position="22"/>
    </location>
</feature>
<evidence type="ECO:0000256" key="3">
    <source>
        <dbReference type="SAM" id="SignalP"/>
    </source>
</evidence>
<evidence type="ECO:0008006" key="6">
    <source>
        <dbReference type="Google" id="ProtNLM"/>
    </source>
</evidence>
<feature type="region of interest" description="Disordered" evidence="1">
    <location>
        <begin position="221"/>
        <end position="258"/>
    </location>
</feature>
<keyword evidence="2" id="KW-0472">Membrane</keyword>
<dbReference type="AlphaFoldDB" id="A0ABD0X5R5"/>
<proteinExistence type="predicted"/>
<feature type="compositionally biased region" description="Low complexity" evidence="1">
    <location>
        <begin position="113"/>
        <end position="135"/>
    </location>
</feature>
<evidence type="ECO:0000256" key="1">
    <source>
        <dbReference type="SAM" id="MobiDB-lite"/>
    </source>
</evidence>
<dbReference type="Proteomes" id="UP001557470">
    <property type="component" value="Unassembled WGS sequence"/>
</dbReference>
<gene>
    <name evidence="4" type="ORF">UPYG_G00240780</name>
</gene>
<reference evidence="4 5" key="1">
    <citation type="submission" date="2024-06" db="EMBL/GenBank/DDBJ databases">
        <authorList>
            <person name="Pan Q."/>
            <person name="Wen M."/>
            <person name="Jouanno E."/>
            <person name="Zahm M."/>
            <person name="Klopp C."/>
            <person name="Cabau C."/>
            <person name="Louis A."/>
            <person name="Berthelot C."/>
            <person name="Parey E."/>
            <person name="Roest Crollius H."/>
            <person name="Montfort J."/>
            <person name="Robinson-Rechavi M."/>
            <person name="Bouchez O."/>
            <person name="Lampietro C."/>
            <person name="Lopez Roques C."/>
            <person name="Donnadieu C."/>
            <person name="Postlethwait J."/>
            <person name="Bobe J."/>
            <person name="Verreycken H."/>
            <person name="Guiguen Y."/>
        </authorList>
    </citation>
    <scope>NUCLEOTIDE SEQUENCE [LARGE SCALE GENOMIC DNA]</scope>
    <source>
        <strain evidence="4">Up_M1</strain>
        <tissue evidence="4">Testis</tissue>
    </source>
</reference>
<comment type="caution">
    <text evidence="4">The sequence shown here is derived from an EMBL/GenBank/DDBJ whole genome shotgun (WGS) entry which is preliminary data.</text>
</comment>
<accession>A0ABD0X5R5</accession>
<sequence>MKNTRIAVIALFSASFQLLTTANNSSSHTAVPTLDPLVIGSTDTSAGNFTSTVIPIAITEAPNQTTEPTTEAPKPTTEAPNQTQQTTNTSGMTMPNHTTMMSTVLSTTVAPTQTNTTDSQNTNTITTISPGPSTTLSENSGTTRTNQLDSTTGATTETTVRESTSSSEGPGQVTATKEPATLKSNYKLLWILLPVLVVVVAALIFIFKYNCMKVHNHTDVTDNGTENASFQSRPESSKDGVMLLGVKSSVTEDNAAAR</sequence>
<keyword evidence="2" id="KW-1133">Transmembrane helix</keyword>